<dbReference type="STRING" id="871652.SAMN04515673_102188"/>
<dbReference type="EMBL" id="FOYI01000002">
    <property type="protein sequence ID" value="SFR00609.1"/>
    <property type="molecule type" value="Genomic_DNA"/>
</dbReference>
<feature type="region of interest" description="Disordered" evidence="1">
    <location>
        <begin position="207"/>
        <end position="271"/>
    </location>
</feature>
<organism evidence="3 4">
    <name type="scientific">Poseidonocella sedimentorum</name>
    <dbReference type="NCBI Taxonomy" id="871652"/>
    <lineage>
        <taxon>Bacteria</taxon>
        <taxon>Pseudomonadati</taxon>
        <taxon>Pseudomonadota</taxon>
        <taxon>Alphaproteobacteria</taxon>
        <taxon>Rhodobacterales</taxon>
        <taxon>Roseobacteraceae</taxon>
        <taxon>Poseidonocella</taxon>
    </lineage>
</organism>
<feature type="domain" description="Flagellar hook-length control protein-like C-terminal" evidence="2">
    <location>
        <begin position="354"/>
        <end position="426"/>
    </location>
</feature>
<proteinExistence type="predicted"/>
<dbReference type="InterPro" id="IPR021136">
    <property type="entry name" value="Flagellar_hook_control-like_C"/>
</dbReference>
<keyword evidence="4" id="KW-1185">Reference proteome</keyword>
<feature type="compositionally biased region" description="Acidic residues" evidence="1">
    <location>
        <begin position="56"/>
        <end position="70"/>
    </location>
</feature>
<accession>A0A1I6D542</accession>
<dbReference type="CDD" id="cd17470">
    <property type="entry name" value="T3SS_Flik_C"/>
    <property type="match status" value="1"/>
</dbReference>
<protein>
    <submittedName>
        <fullName evidence="3">Hook-length control protein FliK</fullName>
    </submittedName>
</protein>
<dbReference type="Proteomes" id="UP000199302">
    <property type="component" value="Unassembled WGS sequence"/>
</dbReference>
<evidence type="ECO:0000313" key="3">
    <source>
        <dbReference type="EMBL" id="SFR00609.1"/>
    </source>
</evidence>
<reference evidence="3 4" key="1">
    <citation type="submission" date="2016-10" db="EMBL/GenBank/DDBJ databases">
        <authorList>
            <person name="de Groot N.N."/>
        </authorList>
    </citation>
    <scope>NUCLEOTIDE SEQUENCE [LARGE SCALE GENOMIC DNA]</scope>
    <source>
        <strain evidence="4">KMM 9023,NRIC 0796,JCM 17311,KCTC 23692</strain>
    </source>
</reference>
<evidence type="ECO:0000256" key="1">
    <source>
        <dbReference type="SAM" id="MobiDB-lite"/>
    </source>
</evidence>
<feature type="region of interest" description="Disordered" evidence="1">
    <location>
        <begin position="1"/>
        <end position="93"/>
    </location>
</feature>
<gene>
    <name evidence="3" type="ORF">SAMN04515673_102188</name>
</gene>
<dbReference type="Gene3D" id="3.30.750.140">
    <property type="match status" value="1"/>
</dbReference>
<dbReference type="Pfam" id="PF02120">
    <property type="entry name" value="Flg_hook"/>
    <property type="match status" value="1"/>
</dbReference>
<feature type="compositionally biased region" description="Polar residues" evidence="1">
    <location>
        <begin position="230"/>
        <end position="245"/>
    </location>
</feature>
<dbReference type="RefSeq" id="WP_092076836.1">
    <property type="nucleotide sequence ID" value="NZ_FOYI01000002.1"/>
</dbReference>
<dbReference type="InterPro" id="IPR038610">
    <property type="entry name" value="FliK-like_C_sf"/>
</dbReference>
<evidence type="ECO:0000259" key="2">
    <source>
        <dbReference type="Pfam" id="PF02120"/>
    </source>
</evidence>
<dbReference type="AlphaFoldDB" id="A0A1I6D542"/>
<feature type="compositionally biased region" description="Low complexity" evidence="1">
    <location>
        <begin position="74"/>
        <end position="85"/>
    </location>
</feature>
<feature type="region of interest" description="Disordered" evidence="1">
    <location>
        <begin position="423"/>
        <end position="442"/>
    </location>
</feature>
<name>A0A1I6D542_9RHOB</name>
<sequence>MQNVQTMAAPAPIAPKGSAPGAAQAKGDKAAEFSDVFGSDAGEEPVVEEVSGGEDAQADGEAATDAEVAENPDAVVAGEETAGAEVAERDSPIAIWPAETVQVSKAGAAETALGGDAPAEGVETTATDDVEPAKDVPRNAPLNDANARAGITEVAVKVAAVNGMERGDAASRTRRAVEQTVTAQPASRTVLSAAVDEAGQGAVAAAKEQQSANSATPPPAHVKTEAAGTATVQMATTQQRQTTPSERPVESEAPIEDVAPRATETRRATPQAIRASAPTPLESIGLAQLSAAAAPAEAAKGLTDFAVVDEVFAGSGPVSERVEMSAAAQTSATMRAPVAAQHVAAQLAEVVRNGREGAIEVSLKPAELGHVRMIITQTDTGLQVSIGADRPETADLMRKHADSLQKEFADAGFGSVNFTFEEDASGSDGGREGGAGNNSTTVAMLDGEGAAEDGTPVSIQGTLSDGLDIRI</sequence>
<dbReference type="OrthoDB" id="7203912at2"/>
<feature type="region of interest" description="Disordered" evidence="1">
    <location>
        <begin position="107"/>
        <end position="142"/>
    </location>
</feature>
<evidence type="ECO:0000313" key="4">
    <source>
        <dbReference type="Proteomes" id="UP000199302"/>
    </source>
</evidence>